<feature type="domain" description="Serine hydrolase" evidence="2">
    <location>
        <begin position="2"/>
        <end position="210"/>
    </location>
</feature>
<dbReference type="Gene3D" id="3.40.50.1820">
    <property type="entry name" value="alpha/beta hydrolase"/>
    <property type="match status" value="1"/>
</dbReference>
<dbReference type="InterPro" id="IPR029058">
    <property type="entry name" value="AB_hydrolase_fold"/>
</dbReference>
<accession>A0A024GDQ0</accession>
<dbReference type="AlphaFoldDB" id="A0A024GDQ0"/>
<protein>
    <recommendedName>
        <fullName evidence="2">Serine hydrolase domain-containing protein</fullName>
    </recommendedName>
</protein>
<proteinExistence type="predicted"/>
<dbReference type="GO" id="GO:0016787">
    <property type="term" value="F:hydrolase activity"/>
    <property type="evidence" value="ECO:0007669"/>
    <property type="project" value="UniProtKB-KW"/>
</dbReference>
<dbReference type="InterPro" id="IPR050593">
    <property type="entry name" value="LovG"/>
</dbReference>
<organism evidence="3 4">
    <name type="scientific">Albugo candida</name>
    <dbReference type="NCBI Taxonomy" id="65357"/>
    <lineage>
        <taxon>Eukaryota</taxon>
        <taxon>Sar</taxon>
        <taxon>Stramenopiles</taxon>
        <taxon>Oomycota</taxon>
        <taxon>Peronosporomycetes</taxon>
        <taxon>Albuginales</taxon>
        <taxon>Albuginaceae</taxon>
        <taxon>Albugo</taxon>
    </lineage>
</organism>
<dbReference type="PANTHER" id="PTHR48070:SF6">
    <property type="entry name" value="ESTERASE OVCA2"/>
    <property type="match status" value="1"/>
</dbReference>
<dbReference type="InParanoid" id="A0A024GDQ0"/>
<evidence type="ECO:0000313" key="3">
    <source>
        <dbReference type="EMBL" id="CCI44819.1"/>
    </source>
</evidence>
<comment type="caution">
    <text evidence="3">The sequence shown here is derived from an EMBL/GenBank/DDBJ whole genome shotgun (WGS) entry which is preliminary data.</text>
</comment>
<evidence type="ECO:0000313" key="4">
    <source>
        <dbReference type="Proteomes" id="UP000053237"/>
    </source>
</evidence>
<dbReference type="GO" id="GO:0005737">
    <property type="term" value="C:cytoplasm"/>
    <property type="evidence" value="ECO:0007669"/>
    <property type="project" value="TreeGrafter"/>
</dbReference>
<sequence length="226" mass="25741">MSKYRVLCLHGYRQNGLKLRGRLAAYRRAFKSKIEFVCFDGPIPVRYVPTNEQHSESFRVCEGDDIVAKQFSWWDFHIDEQTGKHIYSRVNETIDYISKLCTEQGPFEGILGFSQGGMLAMMLLQLQTAGSNNYGFQFKFGIFIAAGISQDQNYNRSNLDDALIDIPTVHIMGRSDAVVSIDRSEVLAKQFSNPVVFIHEGGHYIPANKDPKDILRDFYDNIIANL</sequence>
<keyword evidence="1" id="KW-0378">Hydrolase</keyword>
<dbReference type="EMBL" id="CAIX01000080">
    <property type="protein sequence ID" value="CCI44819.1"/>
    <property type="molecule type" value="Genomic_DNA"/>
</dbReference>
<keyword evidence="4" id="KW-1185">Reference proteome</keyword>
<dbReference type="OrthoDB" id="414698at2759"/>
<dbReference type="Proteomes" id="UP000053237">
    <property type="component" value="Unassembled WGS sequence"/>
</dbReference>
<dbReference type="PANTHER" id="PTHR48070">
    <property type="entry name" value="ESTERASE OVCA2"/>
    <property type="match status" value="1"/>
</dbReference>
<evidence type="ECO:0000259" key="2">
    <source>
        <dbReference type="Pfam" id="PF03959"/>
    </source>
</evidence>
<dbReference type="STRING" id="65357.A0A024GDQ0"/>
<dbReference type="InterPro" id="IPR005645">
    <property type="entry name" value="FSH-like_dom"/>
</dbReference>
<reference evidence="3 4" key="1">
    <citation type="submission" date="2012-05" db="EMBL/GenBank/DDBJ databases">
        <title>Recombination and specialization in a pathogen metapopulation.</title>
        <authorList>
            <person name="Gardiner A."/>
            <person name="Kemen E."/>
            <person name="Schultz-Larsen T."/>
            <person name="MacLean D."/>
            <person name="Van Oosterhout C."/>
            <person name="Jones J.D.G."/>
        </authorList>
    </citation>
    <scope>NUCLEOTIDE SEQUENCE [LARGE SCALE GENOMIC DNA]</scope>
    <source>
        <strain evidence="3 4">Ac Nc2</strain>
    </source>
</reference>
<name>A0A024GDQ0_9STRA</name>
<dbReference type="Pfam" id="PF03959">
    <property type="entry name" value="FSH1"/>
    <property type="match status" value="1"/>
</dbReference>
<dbReference type="GO" id="GO:0005634">
    <property type="term" value="C:nucleus"/>
    <property type="evidence" value="ECO:0007669"/>
    <property type="project" value="TreeGrafter"/>
</dbReference>
<dbReference type="SUPFAM" id="SSF53474">
    <property type="entry name" value="alpha/beta-Hydrolases"/>
    <property type="match status" value="1"/>
</dbReference>
<evidence type="ECO:0000256" key="1">
    <source>
        <dbReference type="ARBA" id="ARBA00022801"/>
    </source>
</evidence>
<gene>
    <name evidence="3" type="ORF">BN9_056430</name>
</gene>